<accession>A0A1F2PI21</accession>
<proteinExistence type="predicted"/>
<dbReference type="InterPro" id="IPR029063">
    <property type="entry name" value="SAM-dependent_MTases_sf"/>
</dbReference>
<dbReference type="GO" id="GO:0052914">
    <property type="term" value="F:16S rRNA (guanine(1207)-N(2))-methyltransferase activity"/>
    <property type="evidence" value="ECO:0007669"/>
    <property type="project" value="UniProtKB-EC"/>
</dbReference>
<dbReference type="EMBL" id="LKEU01000027">
    <property type="protein sequence ID" value="OFV70968.1"/>
    <property type="molecule type" value="Genomic_DNA"/>
</dbReference>
<evidence type="ECO:0000313" key="2">
    <source>
        <dbReference type="EMBL" id="OFV70968.1"/>
    </source>
</evidence>
<feature type="domain" description="Methyltransferase small" evidence="1">
    <location>
        <begin position="39"/>
        <end position="86"/>
    </location>
</feature>
<protein>
    <submittedName>
        <fullName evidence="2">Ribosomal RNA small subunit methyltransferase C</fullName>
        <ecNumber evidence="2">2.1.1.172</ecNumber>
    </submittedName>
</protein>
<gene>
    <name evidence="2" type="primary">rsmC</name>
    <name evidence="2" type="ORF">ACWI_15540</name>
</gene>
<dbReference type="Pfam" id="PF05175">
    <property type="entry name" value="MTS"/>
    <property type="match status" value="1"/>
</dbReference>
<dbReference type="CDD" id="cd02440">
    <property type="entry name" value="AdoMet_MTases"/>
    <property type="match status" value="1"/>
</dbReference>
<dbReference type="OrthoDB" id="47144at2"/>
<dbReference type="EC" id="2.1.1.172" evidence="2"/>
<organism evidence="2 3">
    <name type="scientific">Acetobacterium wieringae</name>
    <dbReference type="NCBI Taxonomy" id="52694"/>
    <lineage>
        <taxon>Bacteria</taxon>
        <taxon>Bacillati</taxon>
        <taxon>Bacillota</taxon>
        <taxon>Clostridia</taxon>
        <taxon>Eubacteriales</taxon>
        <taxon>Eubacteriaceae</taxon>
        <taxon>Acetobacterium</taxon>
    </lineage>
</organism>
<keyword evidence="2" id="KW-0489">Methyltransferase</keyword>
<dbReference type="STRING" id="52694.ACWI_15540"/>
<dbReference type="InterPro" id="IPR007848">
    <property type="entry name" value="Small_mtfrase_dom"/>
</dbReference>
<sequence>MNFSWDPTTIKWYQDANAYSQFFKNIADFIAPSLNGYTTLCDIGCGLGLIDLELSKHIDHITCIDINEFALNSLKTTIAKQRITNIEPRLLNCDDIQNTWDVIYTSFFGSREPEKFLPYCRKQISVVNQKSANHSSIEKYKSFHKNTCDLVAAALDKKSIPYSVTEITFEFGQPLASFEEGKQFVRKNYPKVTEADLHRFLSQNLVETNQTDYPFYLPKKKSLGIFEIEGRCQ</sequence>
<dbReference type="AlphaFoldDB" id="A0A1F2PI21"/>
<dbReference type="Proteomes" id="UP000176244">
    <property type="component" value="Unassembled WGS sequence"/>
</dbReference>
<evidence type="ECO:0000259" key="1">
    <source>
        <dbReference type="Pfam" id="PF05175"/>
    </source>
</evidence>
<comment type="caution">
    <text evidence="2">The sequence shown here is derived from an EMBL/GenBank/DDBJ whole genome shotgun (WGS) entry which is preliminary data.</text>
</comment>
<dbReference type="SUPFAM" id="SSF53335">
    <property type="entry name" value="S-adenosyl-L-methionine-dependent methyltransferases"/>
    <property type="match status" value="1"/>
</dbReference>
<evidence type="ECO:0000313" key="3">
    <source>
        <dbReference type="Proteomes" id="UP000176244"/>
    </source>
</evidence>
<name>A0A1F2PI21_9FIRM</name>
<dbReference type="Gene3D" id="3.40.50.150">
    <property type="entry name" value="Vaccinia Virus protein VP39"/>
    <property type="match status" value="1"/>
</dbReference>
<reference evidence="2 3" key="1">
    <citation type="submission" date="2015-09" db="EMBL/GenBank/DDBJ databases">
        <title>Genome sequence of Acetobacterium wieringae DSM 1911.</title>
        <authorList>
            <person name="Poehlein A."/>
            <person name="Bengelsdorf F.R."/>
            <person name="Schiel-Bengelsdorf B."/>
            <person name="Duerre P."/>
            <person name="Daniel R."/>
        </authorList>
    </citation>
    <scope>NUCLEOTIDE SEQUENCE [LARGE SCALE GENOMIC DNA]</scope>
    <source>
        <strain evidence="2 3">DSM 1911</strain>
    </source>
</reference>
<dbReference type="RefSeq" id="WP_070370869.1">
    <property type="nucleotide sequence ID" value="NZ_LKEU01000027.1"/>
</dbReference>
<keyword evidence="2" id="KW-0808">Transferase</keyword>